<dbReference type="InParanoid" id="T1F6E9"/>
<name>T1F6E9_HELRO</name>
<evidence type="ECO:0000313" key="1">
    <source>
        <dbReference type="EMBL" id="ESO04054.1"/>
    </source>
</evidence>
<reference evidence="2" key="3">
    <citation type="submission" date="2015-06" db="UniProtKB">
        <authorList>
            <consortium name="EnsemblMetazoa"/>
        </authorList>
    </citation>
    <scope>IDENTIFICATION</scope>
</reference>
<sequence>MCNAFDKLVQHPILSIKTMNGTTIHKSSRCNFKMVPVHSFFYLGSIITDDAECIKDIRARHGKAQGLAAGLQKISKSHSIALNTKILMLCTKHQCMEKDLTQGTLSGSKRRRRQRRRWIDDIKDWTDFKMEELLRKT</sequence>
<dbReference type="EMBL" id="AMQM01004457">
    <property type="status" value="NOT_ANNOTATED_CDS"/>
    <property type="molecule type" value="Genomic_DNA"/>
</dbReference>
<dbReference type="KEGG" id="hro:HELRODRAFT_173128"/>
<evidence type="ECO:0000313" key="3">
    <source>
        <dbReference type="Proteomes" id="UP000015101"/>
    </source>
</evidence>
<dbReference type="CTD" id="20204398"/>
<evidence type="ECO:0008006" key="4">
    <source>
        <dbReference type="Google" id="ProtNLM"/>
    </source>
</evidence>
<proteinExistence type="predicted"/>
<gene>
    <name evidence="2" type="primary">20204398</name>
    <name evidence="1" type="ORF">HELRODRAFT_173128</name>
</gene>
<protein>
    <recommendedName>
        <fullName evidence="4">Reverse transcriptase domain-containing protein</fullName>
    </recommendedName>
</protein>
<dbReference type="EMBL" id="KB096551">
    <property type="protein sequence ID" value="ESO04054.1"/>
    <property type="molecule type" value="Genomic_DNA"/>
</dbReference>
<dbReference type="OrthoDB" id="425681at2759"/>
<dbReference type="EnsemblMetazoa" id="HelroT173128">
    <property type="protein sequence ID" value="HelroP173128"/>
    <property type="gene ID" value="HelroG173128"/>
</dbReference>
<reference evidence="1 3" key="2">
    <citation type="journal article" date="2013" name="Nature">
        <title>Insights into bilaterian evolution from three spiralian genomes.</title>
        <authorList>
            <person name="Simakov O."/>
            <person name="Marletaz F."/>
            <person name="Cho S.J."/>
            <person name="Edsinger-Gonzales E."/>
            <person name="Havlak P."/>
            <person name="Hellsten U."/>
            <person name="Kuo D.H."/>
            <person name="Larsson T."/>
            <person name="Lv J."/>
            <person name="Arendt D."/>
            <person name="Savage R."/>
            <person name="Osoegawa K."/>
            <person name="de Jong P."/>
            <person name="Grimwood J."/>
            <person name="Chapman J.A."/>
            <person name="Shapiro H."/>
            <person name="Aerts A."/>
            <person name="Otillar R.P."/>
            <person name="Terry A.Y."/>
            <person name="Boore J.L."/>
            <person name="Grigoriev I.V."/>
            <person name="Lindberg D.R."/>
            <person name="Seaver E.C."/>
            <person name="Weisblat D.A."/>
            <person name="Putnam N.H."/>
            <person name="Rokhsar D.S."/>
        </authorList>
    </citation>
    <scope>NUCLEOTIDE SEQUENCE</scope>
</reference>
<reference evidence="3" key="1">
    <citation type="submission" date="2012-12" db="EMBL/GenBank/DDBJ databases">
        <authorList>
            <person name="Hellsten U."/>
            <person name="Grimwood J."/>
            <person name="Chapman J.A."/>
            <person name="Shapiro H."/>
            <person name="Aerts A."/>
            <person name="Otillar R.P."/>
            <person name="Terry A.Y."/>
            <person name="Boore J.L."/>
            <person name="Simakov O."/>
            <person name="Marletaz F."/>
            <person name="Cho S.-J."/>
            <person name="Edsinger-Gonzales E."/>
            <person name="Havlak P."/>
            <person name="Kuo D.-H."/>
            <person name="Larsson T."/>
            <person name="Lv J."/>
            <person name="Arendt D."/>
            <person name="Savage R."/>
            <person name="Osoegawa K."/>
            <person name="de Jong P."/>
            <person name="Lindberg D.R."/>
            <person name="Seaver E.C."/>
            <person name="Weisblat D.A."/>
            <person name="Putnam N.H."/>
            <person name="Grigoriev I.V."/>
            <person name="Rokhsar D.S."/>
        </authorList>
    </citation>
    <scope>NUCLEOTIDE SEQUENCE</scope>
</reference>
<dbReference type="RefSeq" id="XP_009017990.1">
    <property type="nucleotide sequence ID" value="XM_009019742.1"/>
</dbReference>
<accession>T1F6E9</accession>
<evidence type="ECO:0000313" key="2">
    <source>
        <dbReference type="EnsemblMetazoa" id="HelroP173128"/>
    </source>
</evidence>
<dbReference type="GeneID" id="20204398"/>
<dbReference type="Proteomes" id="UP000015101">
    <property type="component" value="Unassembled WGS sequence"/>
</dbReference>
<dbReference type="AlphaFoldDB" id="T1F6E9"/>
<keyword evidence="3" id="KW-1185">Reference proteome</keyword>
<dbReference type="HOGENOM" id="CLU_1867312_0_0_1"/>
<organism evidence="2 3">
    <name type="scientific">Helobdella robusta</name>
    <name type="common">Californian leech</name>
    <dbReference type="NCBI Taxonomy" id="6412"/>
    <lineage>
        <taxon>Eukaryota</taxon>
        <taxon>Metazoa</taxon>
        <taxon>Spiralia</taxon>
        <taxon>Lophotrochozoa</taxon>
        <taxon>Annelida</taxon>
        <taxon>Clitellata</taxon>
        <taxon>Hirudinea</taxon>
        <taxon>Rhynchobdellida</taxon>
        <taxon>Glossiphoniidae</taxon>
        <taxon>Helobdella</taxon>
    </lineage>
</organism>